<feature type="region of interest" description="Disordered" evidence="2">
    <location>
        <begin position="215"/>
        <end position="237"/>
    </location>
</feature>
<reference evidence="4 5" key="1">
    <citation type="submission" date="2019-03" db="EMBL/GenBank/DDBJ databases">
        <title>Genomic Encyclopedia of Type Strains, Phase IV (KMG-IV): sequencing the most valuable type-strain genomes for metagenomic binning, comparative biology and taxonomic classification.</title>
        <authorList>
            <person name="Goeker M."/>
        </authorList>
    </citation>
    <scope>NUCLEOTIDE SEQUENCE [LARGE SCALE GENOMIC DNA]</scope>
    <source>
        <strain evidence="4 5">DSM 24979</strain>
    </source>
</reference>
<feature type="transmembrane region" description="Helical" evidence="3">
    <location>
        <begin position="9"/>
        <end position="29"/>
    </location>
</feature>
<feature type="compositionally biased region" description="Polar residues" evidence="2">
    <location>
        <begin position="116"/>
        <end position="131"/>
    </location>
</feature>
<dbReference type="EMBL" id="SLUL01000003">
    <property type="protein sequence ID" value="TCL51933.1"/>
    <property type="molecule type" value="Genomic_DNA"/>
</dbReference>
<evidence type="ECO:0000313" key="5">
    <source>
        <dbReference type="Proteomes" id="UP000295658"/>
    </source>
</evidence>
<gene>
    <name evidence="4" type="ORF">EDD69_103178</name>
</gene>
<evidence type="ECO:0000313" key="4">
    <source>
        <dbReference type="EMBL" id="TCL51933.1"/>
    </source>
</evidence>
<protein>
    <submittedName>
        <fullName evidence="4">Type IV pilus assembly protein PilO</fullName>
    </submittedName>
</protein>
<organism evidence="4 5">
    <name type="scientific">Thermolongibacillus altinsuensis</name>
    <dbReference type="NCBI Taxonomy" id="575256"/>
    <lineage>
        <taxon>Bacteria</taxon>
        <taxon>Bacillati</taxon>
        <taxon>Bacillota</taxon>
        <taxon>Bacilli</taxon>
        <taxon>Bacillales</taxon>
        <taxon>Anoxybacillaceae</taxon>
        <taxon>Thermolongibacillus</taxon>
    </lineage>
</organism>
<keyword evidence="3" id="KW-1133">Transmembrane helix</keyword>
<dbReference type="Proteomes" id="UP000295658">
    <property type="component" value="Unassembled WGS sequence"/>
</dbReference>
<dbReference type="InterPro" id="IPR014717">
    <property type="entry name" value="Transl_elong_EF1B/ribsomal_bS6"/>
</dbReference>
<evidence type="ECO:0000256" key="1">
    <source>
        <dbReference type="SAM" id="Coils"/>
    </source>
</evidence>
<keyword evidence="3" id="KW-0812">Transmembrane</keyword>
<keyword evidence="5" id="KW-1185">Reference proteome</keyword>
<sequence>MWRLSKKQFALFIFSLFLLSALLFLLYLYTLKPMKDRIEQLESELKTEQTLLKTIQAKQNEQNDERLLSVVELQKRVPVQPFFEQFLLEIEKAEVVSNSLVSNMTFSDGEGVTGAPNEQQEQSAQTNDSEQSPSSSLPSGIKKLSVDLTVQSPSYYQLERFIETLEHAKRIIAVESLSFTGQPELTSLTDEIQPLTYSLTVSTFYAPDLKELKKQLPPIDVPSPSQKRNPFPSLIEE</sequence>
<keyword evidence="3" id="KW-0472">Membrane</keyword>
<comment type="caution">
    <text evidence="4">The sequence shown here is derived from an EMBL/GenBank/DDBJ whole genome shotgun (WGS) entry which is preliminary data.</text>
</comment>
<dbReference type="RefSeq" id="WP_132947631.1">
    <property type="nucleotide sequence ID" value="NZ_SLUL01000003.1"/>
</dbReference>
<keyword evidence="1" id="KW-0175">Coiled coil</keyword>
<accession>A0A4R1QR32</accession>
<evidence type="ECO:0000256" key="3">
    <source>
        <dbReference type="SAM" id="Phobius"/>
    </source>
</evidence>
<dbReference type="Gene3D" id="3.30.70.60">
    <property type="match status" value="1"/>
</dbReference>
<evidence type="ECO:0000256" key="2">
    <source>
        <dbReference type="SAM" id="MobiDB-lite"/>
    </source>
</evidence>
<name>A0A4R1QR32_9BACL</name>
<proteinExistence type="predicted"/>
<feature type="region of interest" description="Disordered" evidence="2">
    <location>
        <begin position="107"/>
        <end position="140"/>
    </location>
</feature>
<dbReference type="AlphaFoldDB" id="A0A4R1QR32"/>
<feature type="coiled-coil region" evidence="1">
    <location>
        <begin position="31"/>
        <end position="58"/>
    </location>
</feature>
<dbReference type="OrthoDB" id="2427034at2"/>